<comment type="caution">
    <text evidence="1">The sequence shown here is derived from an EMBL/GenBank/DDBJ whole genome shotgun (WGS) entry which is preliminary data.</text>
</comment>
<organism evidence="1 2">
    <name type="scientific">Termititenax aidoneus</name>
    <dbReference type="NCBI Taxonomy" id="2218524"/>
    <lineage>
        <taxon>Bacteria</taxon>
        <taxon>Bacillati</taxon>
        <taxon>Candidatus Margulisiibacteriota</taxon>
        <taxon>Candidatus Termititenacia</taxon>
        <taxon>Candidatus Termititenacales</taxon>
        <taxon>Candidatus Termititenacaceae</taxon>
        <taxon>Candidatus Termititenax</taxon>
    </lineage>
</organism>
<accession>A0A388T9M6</accession>
<reference evidence="1 2" key="1">
    <citation type="journal article" date="2019" name="ISME J.">
        <title>Genome analyses of uncultured TG2/ZB3 bacteria in 'Margulisbacteria' specifically attached to ectosymbiotic spirochetes of protists in the termite gut.</title>
        <authorList>
            <person name="Utami Y.D."/>
            <person name="Kuwahara H."/>
            <person name="Igai K."/>
            <person name="Murakami T."/>
            <person name="Sugaya K."/>
            <person name="Morikawa T."/>
            <person name="Nagura Y."/>
            <person name="Yuki M."/>
            <person name="Deevong P."/>
            <person name="Inoue T."/>
            <person name="Kihara K."/>
            <person name="Lo N."/>
            <person name="Yamada A."/>
            <person name="Ohkuma M."/>
            <person name="Hongoh Y."/>
        </authorList>
    </citation>
    <scope>NUCLEOTIDE SEQUENCE [LARGE SCALE GENOMIC DNA]</scope>
    <source>
        <strain evidence="1">NkOx7-01</strain>
    </source>
</reference>
<dbReference type="Proteomes" id="UP000269352">
    <property type="component" value="Unassembled WGS sequence"/>
</dbReference>
<dbReference type="EMBL" id="BGZN01000009">
    <property type="protein sequence ID" value="GBR73327.1"/>
    <property type="molecule type" value="Genomic_DNA"/>
</dbReference>
<evidence type="ECO:0000313" key="2">
    <source>
        <dbReference type="Proteomes" id="UP000269352"/>
    </source>
</evidence>
<gene>
    <name evidence="1" type="ORF">NO1_0728</name>
</gene>
<proteinExistence type="predicted"/>
<sequence>MRLTPLQQKSTLKQFQNFWHFADKKEKPRLLNNKPPFLREIFSPHLTAFTMKNMPVDLQNFLSAVKTPYPEYSNYFEFTRNNADIFVFCRNIYDKLRQRQMAGLVGTAYFDEFYFPRQRVIFMNSYYNYNLSCSLGALYFYASFVVHEARHKLDQNLSRIGKLDKFFTTYLEPLERRANIEQLRFAITAEKVFPDLSHDPIAHDLRYLDIMPEIEKYNQSLHLEKDNVELEYLQS</sequence>
<dbReference type="AlphaFoldDB" id="A0A388T9M6"/>
<protein>
    <submittedName>
        <fullName evidence="1">Uncharacterized protein</fullName>
    </submittedName>
</protein>
<keyword evidence="2" id="KW-1185">Reference proteome</keyword>
<name>A0A388T9M6_TERA1</name>
<evidence type="ECO:0000313" key="1">
    <source>
        <dbReference type="EMBL" id="GBR73327.1"/>
    </source>
</evidence>